<proteinExistence type="inferred from homology"/>
<evidence type="ECO:0000313" key="11">
    <source>
        <dbReference type="Proteomes" id="UP000030940"/>
    </source>
</evidence>
<dbReference type="STRING" id="1245910.OY14_03205"/>
<dbReference type="InterPro" id="IPR000515">
    <property type="entry name" value="MetI-like"/>
</dbReference>
<feature type="domain" description="ABC transmembrane type-1" evidence="9">
    <location>
        <begin position="59"/>
        <end position="248"/>
    </location>
</feature>
<evidence type="ECO:0000256" key="1">
    <source>
        <dbReference type="ARBA" id="ARBA00004651"/>
    </source>
</evidence>
<dbReference type="HOGENOM" id="CLU_016047_3_0_12"/>
<organism evidence="10 11">
    <name type="scientific">Borreliella chilensis</name>
    <dbReference type="NCBI Taxonomy" id="1245910"/>
    <lineage>
        <taxon>Bacteria</taxon>
        <taxon>Pseudomonadati</taxon>
        <taxon>Spirochaetota</taxon>
        <taxon>Spirochaetia</taxon>
        <taxon>Spirochaetales</taxon>
        <taxon>Borreliaceae</taxon>
        <taxon>Borreliella</taxon>
    </lineage>
</organism>
<feature type="transmembrane region" description="Helical" evidence="8">
    <location>
        <begin position="201"/>
        <end position="222"/>
    </location>
</feature>
<evidence type="ECO:0000313" key="10">
    <source>
        <dbReference type="EMBL" id="AJA90431.1"/>
    </source>
</evidence>
<sequence>MFRVFKNIFLFLIISFIYLPIIILIIYSFNSGDSGFIWQGFSLKWYKEIFDSSQIKSAILNTVLIATISSLTSVIIGTIGAYAIYKTENKKLKTILLSANKITIINPDIVTGISLMTFYSAIKMQLGFPTMLMSHIIFSTPYIVITILPKLYSLPNNIIDAAKDLGASEIQIFFNIIYPEIVGNIATGALIAFTLSVDDFLISFFTTGQGFNNLAILINSLTKRGIKPVINAISAILFFTILSLLFIINKFIGIKKLTTDTEL</sequence>
<gene>
    <name evidence="10" type="ORF">OY14_03205</name>
</gene>
<evidence type="ECO:0000256" key="6">
    <source>
        <dbReference type="ARBA" id="ARBA00022989"/>
    </source>
</evidence>
<dbReference type="PROSITE" id="PS50928">
    <property type="entry name" value="ABC_TM1"/>
    <property type="match status" value="1"/>
</dbReference>
<keyword evidence="11" id="KW-1185">Reference proteome</keyword>
<keyword evidence="6 8" id="KW-1133">Transmembrane helix</keyword>
<dbReference type="PANTHER" id="PTHR43848:SF2">
    <property type="entry name" value="PUTRESCINE TRANSPORT SYSTEM PERMEASE PROTEIN POTI"/>
    <property type="match status" value="1"/>
</dbReference>
<feature type="transmembrane region" description="Helical" evidence="8">
    <location>
        <begin position="229"/>
        <end position="248"/>
    </location>
</feature>
<dbReference type="Pfam" id="PF00528">
    <property type="entry name" value="BPD_transp_1"/>
    <property type="match status" value="1"/>
</dbReference>
<accession>A0A0A7UVW4</accession>
<keyword evidence="3 8" id="KW-0813">Transport</keyword>
<evidence type="ECO:0000256" key="4">
    <source>
        <dbReference type="ARBA" id="ARBA00022475"/>
    </source>
</evidence>
<dbReference type="Proteomes" id="UP000030940">
    <property type="component" value="Chromosome"/>
</dbReference>
<evidence type="ECO:0000256" key="8">
    <source>
        <dbReference type="RuleBase" id="RU363032"/>
    </source>
</evidence>
<dbReference type="Gene3D" id="1.10.3720.10">
    <property type="entry name" value="MetI-like"/>
    <property type="match status" value="1"/>
</dbReference>
<feature type="transmembrane region" description="Helical" evidence="8">
    <location>
        <begin position="58"/>
        <end position="84"/>
    </location>
</feature>
<comment type="subcellular location">
    <subcellularLocation>
        <location evidence="1 8">Cell membrane</location>
        <topology evidence="1 8">Multi-pass membrane protein</topology>
    </subcellularLocation>
</comment>
<dbReference type="GO" id="GO:0055085">
    <property type="term" value="P:transmembrane transport"/>
    <property type="evidence" value="ECO:0007669"/>
    <property type="project" value="InterPro"/>
</dbReference>
<name>A0A0A7UVW4_9SPIR</name>
<reference evidence="10 11" key="1">
    <citation type="journal article" date="2015" name="Genome Announc.">
        <title>Genome Sequence of Borrelia chilensis VA1, a South American Member of the Lyme Borreliosis Group.</title>
        <authorList>
            <person name="Huang W."/>
            <person name="Ojaimi C."/>
            <person name="Fallon J.T."/>
            <person name="Travisany D."/>
            <person name="Maass A."/>
            <person name="Ivanova L."/>
            <person name="Tomova A."/>
            <person name="Gonzalez-Acuna D."/>
            <person name="Godfrey H.P."/>
            <person name="Cabello F.C."/>
        </authorList>
    </citation>
    <scope>NUCLEOTIDE SEQUENCE [LARGE SCALE GENOMIC DNA]</scope>
    <source>
        <strain evidence="10 11">VA1</strain>
    </source>
</reference>
<protein>
    <submittedName>
        <fullName evidence="10">Spermidine/putrescine ABC transporter permease</fullName>
    </submittedName>
</protein>
<dbReference type="KEGG" id="bchi:OY14_03205"/>
<feature type="transmembrane region" description="Helical" evidence="8">
    <location>
        <begin position="7"/>
        <end position="29"/>
    </location>
</feature>
<keyword evidence="5 8" id="KW-0812">Transmembrane</keyword>
<dbReference type="InterPro" id="IPR051789">
    <property type="entry name" value="Bact_Polyamine_Transport"/>
</dbReference>
<keyword evidence="7 8" id="KW-0472">Membrane</keyword>
<keyword evidence="4" id="KW-1003">Cell membrane</keyword>
<feature type="transmembrane region" description="Helical" evidence="8">
    <location>
        <begin position="128"/>
        <end position="152"/>
    </location>
</feature>
<dbReference type="CDD" id="cd06261">
    <property type="entry name" value="TM_PBP2"/>
    <property type="match status" value="1"/>
</dbReference>
<dbReference type="GO" id="GO:0005886">
    <property type="term" value="C:plasma membrane"/>
    <property type="evidence" value="ECO:0007669"/>
    <property type="project" value="UniProtKB-SubCell"/>
</dbReference>
<dbReference type="PANTHER" id="PTHR43848">
    <property type="entry name" value="PUTRESCINE TRANSPORT SYSTEM PERMEASE PROTEIN POTI"/>
    <property type="match status" value="1"/>
</dbReference>
<feature type="transmembrane region" description="Helical" evidence="8">
    <location>
        <begin position="172"/>
        <end position="195"/>
    </location>
</feature>
<dbReference type="SUPFAM" id="SSF161098">
    <property type="entry name" value="MetI-like"/>
    <property type="match status" value="1"/>
</dbReference>
<evidence type="ECO:0000256" key="5">
    <source>
        <dbReference type="ARBA" id="ARBA00022692"/>
    </source>
</evidence>
<evidence type="ECO:0000259" key="9">
    <source>
        <dbReference type="PROSITE" id="PS50928"/>
    </source>
</evidence>
<dbReference type="InterPro" id="IPR035906">
    <property type="entry name" value="MetI-like_sf"/>
</dbReference>
<evidence type="ECO:0000256" key="7">
    <source>
        <dbReference type="ARBA" id="ARBA00023136"/>
    </source>
</evidence>
<evidence type="ECO:0000256" key="3">
    <source>
        <dbReference type="ARBA" id="ARBA00022448"/>
    </source>
</evidence>
<evidence type="ECO:0000256" key="2">
    <source>
        <dbReference type="ARBA" id="ARBA00007069"/>
    </source>
</evidence>
<comment type="similarity">
    <text evidence="2">Belongs to the binding-protein-dependent transport system permease family. CysTW subfamily.</text>
</comment>
<dbReference type="AlphaFoldDB" id="A0A0A7UVW4"/>
<dbReference type="EMBL" id="CP009910">
    <property type="protein sequence ID" value="AJA90431.1"/>
    <property type="molecule type" value="Genomic_DNA"/>
</dbReference>